<dbReference type="EMBL" id="JAUKUD010000002">
    <property type="protein sequence ID" value="KAK0751287.1"/>
    <property type="molecule type" value="Genomic_DNA"/>
</dbReference>
<name>A0AA40F4Y3_9PEZI</name>
<feature type="chain" id="PRO_5041469251" evidence="1">
    <location>
        <begin position="19"/>
        <end position="119"/>
    </location>
</feature>
<protein>
    <submittedName>
        <fullName evidence="2">Uncharacterized protein</fullName>
    </submittedName>
</protein>
<reference evidence="2" key="1">
    <citation type="submission" date="2023-06" db="EMBL/GenBank/DDBJ databases">
        <title>Genome-scale phylogeny and comparative genomics of the fungal order Sordariales.</title>
        <authorList>
            <consortium name="Lawrence Berkeley National Laboratory"/>
            <person name="Hensen N."/>
            <person name="Bonometti L."/>
            <person name="Westerberg I."/>
            <person name="Brannstrom I.O."/>
            <person name="Guillou S."/>
            <person name="Cros-Aarteil S."/>
            <person name="Calhoun S."/>
            <person name="Haridas S."/>
            <person name="Kuo A."/>
            <person name="Mondo S."/>
            <person name="Pangilinan J."/>
            <person name="Riley R."/>
            <person name="LaButti K."/>
            <person name="Andreopoulos B."/>
            <person name="Lipzen A."/>
            <person name="Chen C."/>
            <person name="Yanf M."/>
            <person name="Daum C."/>
            <person name="Ng V."/>
            <person name="Clum A."/>
            <person name="Steindorff A."/>
            <person name="Ohm R."/>
            <person name="Martin F."/>
            <person name="Silar P."/>
            <person name="Natvig D."/>
            <person name="Lalanne C."/>
            <person name="Gautier V."/>
            <person name="Ament-velasquez S.L."/>
            <person name="Kruys A."/>
            <person name="Hutchinson M.I."/>
            <person name="Powell A.J."/>
            <person name="Barry K."/>
            <person name="Miller A.N."/>
            <person name="Grigoriev I.V."/>
            <person name="Debuchy R."/>
            <person name="Gladieux P."/>
            <person name="Thoren M.H."/>
            <person name="Johannesson H."/>
        </authorList>
    </citation>
    <scope>NUCLEOTIDE SEQUENCE</scope>
    <source>
        <strain evidence="2">SMH3187-1</strain>
    </source>
</reference>
<keyword evidence="3" id="KW-1185">Reference proteome</keyword>
<gene>
    <name evidence="2" type="ORF">B0T18DRAFT_387435</name>
</gene>
<evidence type="ECO:0000256" key="1">
    <source>
        <dbReference type="SAM" id="SignalP"/>
    </source>
</evidence>
<dbReference type="Proteomes" id="UP001172155">
    <property type="component" value="Unassembled WGS sequence"/>
</dbReference>
<evidence type="ECO:0000313" key="3">
    <source>
        <dbReference type="Proteomes" id="UP001172155"/>
    </source>
</evidence>
<evidence type="ECO:0000313" key="2">
    <source>
        <dbReference type="EMBL" id="KAK0751287.1"/>
    </source>
</evidence>
<accession>A0AA40F4Y3</accession>
<feature type="signal peptide" evidence="1">
    <location>
        <begin position="1"/>
        <end position="18"/>
    </location>
</feature>
<comment type="caution">
    <text evidence="2">The sequence shown here is derived from an EMBL/GenBank/DDBJ whole genome shotgun (WGS) entry which is preliminary data.</text>
</comment>
<organism evidence="2 3">
    <name type="scientific">Schizothecium vesticola</name>
    <dbReference type="NCBI Taxonomy" id="314040"/>
    <lineage>
        <taxon>Eukaryota</taxon>
        <taxon>Fungi</taxon>
        <taxon>Dikarya</taxon>
        <taxon>Ascomycota</taxon>
        <taxon>Pezizomycotina</taxon>
        <taxon>Sordariomycetes</taxon>
        <taxon>Sordariomycetidae</taxon>
        <taxon>Sordariales</taxon>
        <taxon>Schizotheciaceae</taxon>
        <taxon>Schizothecium</taxon>
    </lineage>
</organism>
<keyword evidence="1" id="KW-0732">Signal</keyword>
<dbReference type="AlphaFoldDB" id="A0AA40F4Y3"/>
<sequence>MQISTLAIMALAPFLSSAAIVNLYHDTACKDLIQQVNVWDNSCCDWPKPGWGSYKLMTRGGWLQTLTSYPGNVCVYPGVKGGCVAATEDMVGSCMRTNETSDGLSHSIGSTVLDFCVYN</sequence>
<proteinExistence type="predicted"/>